<proteinExistence type="predicted"/>
<evidence type="ECO:0000259" key="1">
    <source>
        <dbReference type="PROSITE" id="PS50943"/>
    </source>
</evidence>
<sequence length="153" mass="16674">MSLRLSFAAVLQMLRKRKGLSQYSIATRLDQTTVSKLETATRSVTLDVSYKLAAALGVEATTLVALTAASYDQRTPREILLASLAEIEALELADTTLPTVPGSKDAANVLSAREKWQAVQALKEEGFTQGKAAKQLGMPESTLRRLWHQVSKD</sequence>
<protein>
    <submittedName>
        <fullName evidence="2">Helix-turn-helix transcriptional regulator</fullName>
    </submittedName>
</protein>
<reference evidence="2" key="1">
    <citation type="journal article" date="2020" name="FEMS Microbiol. Ecol.">
        <title>Temporal dynamics of bacterial communities during seed development and maturation.</title>
        <authorList>
            <person name="Chesneau G."/>
            <person name="Torres-Cortes G."/>
            <person name="Briand M."/>
            <person name="Darrasse A."/>
            <person name="Preveaux A."/>
            <person name="Marais C."/>
            <person name="Jacques M.A."/>
            <person name="Shade A."/>
            <person name="Barret M."/>
        </authorList>
    </citation>
    <scope>NUCLEOTIDE SEQUENCE</scope>
    <source>
        <strain evidence="2">CFBP13533</strain>
    </source>
</reference>
<dbReference type="Pfam" id="PF01381">
    <property type="entry name" value="HTH_3"/>
    <property type="match status" value="1"/>
</dbReference>
<dbReference type="InterPro" id="IPR010982">
    <property type="entry name" value="Lambda_DNA-bd_dom_sf"/>
</dbReference>
<dbReference type="PROSITE" id="PS50943">
    <property type="entry name" value="HTH_CROC1"/>
    <property type="match status" value="1"/>
</dbReference>
<gene>
    <name evidence="2" type="ORF">IFU03_05945</name>
</gene>
<name>A0AAE2PVY3_PSEFL</name>
<dbReference type="AlphaFoldDB" id="A0AAE2PVY3"/>
<dbReference type="Gene3D" id="1.10.260.40">
    <property type="entry name" value="lambda repressor-like DNA-binding domains"/>
    <property type="match status" value="1"/>
</dbReference>
<dbReference type="SMART" id="SM00530">
    <property type="entry name" value="HTH_XRE"/>
    <property type="match status" value="1"/>
</dbReference>
<accession>A0AAE2PVY3</accession>
<evidence type="ECO:0000313" key="3">
    <source>
        <dbReference type="Proteomes" id="UP000610293"/>
    </source>
</evidence>
<dbReference type="GO" id="GO:0003677">
    <property type="term" value="F:DNA binding"/>
    <property type="evidence" value="ECO:0007669"/>
    <property type="project" value="InterPro"/>
</dbReference>
<comment type="caution">
    <text evidence="2">The sequence shown here is derived from an EMBL/GenBank/DDBJ whole genome shotgun (WGS) entry which is preliminary data.</text>
</comment>
<dbReference type="Proteomes" id="UP000610293">
    <property type="component" value="Unassembled WGS sequence"/>
</dbReference>
<dbReference type="RefSeq" id="WP_043306187.1">
    <property type="nucleotide sequence ID" value="NZ_JACYNJ010000003.1"/>
</dbReference>
<dbReference type="CDD" id="cd00093">
    <property type="entry name" value="HTH_XRE"/>
    <property type="match status" value="1"/>
</dbReference>
<dbReference type="SUPFAM" id="SSF47413">
    <property type="entry name" value="lambda repressor-like DNA-binding domains"/>
    <property type="match status" value="1"/>
</dbReference>
<organism evidence="2 3">
    <name type="scientific">Pseudomonas fluorescens</name>
    <dbReference type="NCBI Taxonomy" id="294"/>
    <lineage>
        <taxon>Bacteria</taxon>
        <taxon>Pseudomonadati</taxon>
        <taxon>Pseudomonadota</taxon>
        <taxon>Gammaproteobacteria</taxon>
        <taxon>Pseudomonadales</taxon>
        <taxon>Pseudomonadaceae</taxon>
        <taxon>Pseudomonas</taxon>
    </lineage>
</organism>
<dbReference type="EMBL" id="JACYNJ010000003">
    <property type="protein sequence ID" value="MBD8269296.1"/>
    <property type="molecule type" value="Genomic_DNA"/>
</dbReference>
<dbReference type="InterPro" id="IPR001387">
    <property type="entry name" value="Cro/C1-type_HTH"/>
</dbReference>
<feature type="domain" description="HTH cro/C1-type" evidence="1">
    <location>
        <begin position="11"/>
        <end position="63"/>
    </location>
</feature>
<evidence type="ECO:0000313" key="2">
    <source>
        <dbReference type="EMBL" id="MBD8269296.1"/>
    </source>
</evidence>
<dbReference type="Pfam" id="PF13384">
    <property type="entry name" value="HTH_23"/>
    <property type="match status" value="1"/>
</dbReference>